<organism evidence="1 2">
    <name type="scientific">Rhododendron molle</name>
    <name type="common">Chinese azalea</name>
    <name type="synonym">Azalea mollis</name>
    <dbReference type="NCBI Taxonomy" id="49168"/>
    <lineage>
        <taxon>Eukaryota</taxon>
        <taxon>Viridiplantae</taxon>
        <taxon>Streptophyta</taxon>
        <taxon>Embryophyta</taxon>
        <taxon>Tracheophyta</taxon>
        <taxon>Spermatophyta</taxon>
        <taxon>Magnoliopsida</taxon>
        <taxon>eudicotyledons</taxon>
        <taxon>Gunneridae</taxon>
        <taxon>Pentapetalae</taxon>
        <taxon>asterids</taxon>
        <taxon>Ericales</taxon>
        <taxon>Ericaceae</taxon>
        <taxon>Ericoideae</taxon>
        <taxon>Rhodoreae</taxon>
        <taxon>Rhododendron</taxon>
    </lineage>
</organism>
<dbReference type="Proteomes" id="UP001062846">
    <property type="component" value="Chromosome 10"/>
</dbReference>
<evidence type="ECO:0000313" key="2">
    <source>
        <dbReference type="Proteomes" id="UP001062846"/>
    </source>
</evidence>
<protein>
    <submittedName>
        <fullName evidence="1">Uncharacterized protein</fullName>
    </submittedName>
</protein>
<proteinExistence type="predicted"/>
<keyword evidence="2" id="KW-1185">Reference proteome</keyword>
<comment type="caution">
    <text evidence="1">The sequence shown here is derived from an EMBL/GenBank/DDBJ whole genome shotgun (WGS) entry which is preliminary data.</text>
</comment>
<name>A0ACC0M2J1_RHOML</name>
<gene>
    <name evidence="1" type="ORF">RHMOL_Rhmol10G0122600</name>
</gene>
<dbReference type="EMBL" id="CM046397">
    <property type="protein sequence ID" value="KAI8534771.1"/>
    <property type="molecule type" value="Genomic_DNA"/>
</dbReference>
<sequence length="76" mass="8505">MMMVLVILAMSLKVLLEMPLRNRTLEAPCPESELVARTRTSGSTEGWLKSRPERGTYCLLQKISIKIVALAVTMID</sequence>
<evidence type="ECO:0000313" key="1">
    <source>
        <dbReference type="EMBL" id="KAI8534771.1"/>
    </source>
</evidence>
<accession>A0ACC0M2J1</accession>
<reference evidence="1" key="1">
    <citation type="submission" date="2022-02" db="EMBL/GenBank/DDBJ databases">
        <title>Plant Genome Project.</title>
        <authorList>
            <person name="Zhang R.-G."/>
        </authorList>
    </citation>
    <scope>NUCLEOTIDE SEQUENCE</scope>
    <source>
        <strain evidence="1">AT1</strain>
    </source>
</reference>